<dbReference type="InterPro" id="IPR015424">
    <property type="entry name" value="PyrdxlP-dep_Trfase"/>
</dbReference>
<keyword evidence="6" id="KW-0808">Transferase</keyword>
<evidence type="ECO:0000256" key="2">
    <source>
        <dbReference type="ARBA" id="ARBA00008954"/>
    </source>
</evidence>
<accession>A0A193LJB1</accession>
<comment type="similarity">
    <text evidence="2 5">Belongs to the class-III pyridoxal-phosphate-dependent aminotransferase family.</text>
</comment>
<evidence type="ECO:0000256" key="1">
    <source>
        <dbReference type="ARBA" id="ARBA00001933"/>
    </source>
</evidence>
<comment type="cofactor">
    <cofactor evidence="1">
        <name>pyridoxal 5'-phosphate</name>
        <dbReference type="ChEBI" id="CHEBI:597326"/>
    </cofactor>
</comment>
<dbReference type="InterPro" id="IPR005814">
    <property type="entry name" value="Aminotrans_3"/>
</dbReference>
<dbReference type="FunFam" id="3.40.640.10:FF:000004">
    <property type="entry name" value="Acetylornithine aminotransferase"/>
    <property type="match status" value="1"/>
</dbReference>
<dbReference type="PANTHER" id="PTHR43094:SF1">
    <property type="entry name" value="AMINOTRANSFERASE CLASS-III"/>
    <property type="match status" value="1"/>
</dbReference>
<dbReference type="Proteomes" id="UP000092695">
    <property type="component" value="Chromosome"/>
</dbReference>
<dbReference type="EMBL" id="CP016268">
    <property type="protein sequence ID" value="ANO52484.1"/>
    <property type="molecule type" value="Genomic_DNA"/>
</dbReference>
<dbReference type="RefSeq" id="WP_068617845.1">
    <property type="nucleotide sequence ID" value="NZ_CP016268.1"/>
</dbReference>
<keyword evidence="7" id="KW-1185">Reference proteome</keyword>
<dbReference type="Gene3D" id="3.40.640.10">
    <property type="entry name" value="Type I PLP-dependent aspartate aminotransferase-like (Major domain)"/>
    <property type="match status" value="1"/>
</dbReference>
<dbReference type="SUPFAM" id="SSF53383">
    <property type="entry name" value="PLP-dependent transferases"/>
    <property type="match status" value="1"/>
</dbReference>
<reference evidence="6 7" key="1">
    <citation type="submission" date="2016-06" db="EMBL/GenBank/DDBJ databases">
        <title>Complete genome sequence of a deep-branching marine Gamma Proteobacterium Woeseia oceani type strain XK5.</title>
        <authorList>
            <person name="Mu D."/>
            <person name="Du Z."/>
        </authorList>
    </citation>
    <scope>NUCLEOTIDE SEQUENCE [LARGE SCALE GENOMIC DNA]</scope>
    <source>
        <strain evidence="6 7">XK5</strain>
    </source>
</reference>
<dbReference type="CDD" id="cd00610">
    <property type="entry name" value="OAT_like"/>
    <property type="match status" value="1"/>
</dbReference>
<dbReference type="PROSITE" id="PS00600">
    <property type="entry name" value="AA_TRANSFER_CLASS_3"/>
    <property type="match status" value="1"/>
</dbReference>
<protein>
    <submittedName>
        <fullName evidence="6">Aminotransferase</fullName>
    </submittedName>
</protein>
<evidence type="ECO:0000313" key="6">
    <source>
        <dbReference type="EMBL" id="ANO52484.1"/>
    </source>
</evidence>
<dbReference type="GO" id="GO:0030170">
    <property type="term" value="F:pyridoxal phosphate binding"/>
    <property type="evidence" value="ECO:0007669"/>
    <property type="project" value="InterPro"/>
</dbReference>
<dbReference type="OrthoDB" id="9770449at2"/>
<organism evidence="6 7">
    <name type="scientific">Woeseia oceani</name>
    <dbReference type="NCBI Taxonomy" id="1548547"/>
    <lineage>
        <taxon>Bacteria</taxon>
        <taxon>Pseudomonadati</taxon>
        <taxon>Pseudomonadota</taxon>
        <taxon>Gammaproteobacteria</taxon>
        <taxon>Woeseiales</taxon>
        <taxon>Woeseiaceae</taxon>
        <taxon>Woeseia</taxon>
    </lineage>
</organism>
<dbReference type="InterPro" id="IPR015422">
    <property type="entry name" value="PyrdxlP-dep_Trfase_small"/>
</dbReference>
<evidence type="ECO:0000256" key="4">
    <source>
        <dbReference type="ARBA" id="ARBA00022898"/>
    </source>
</evidence>
<evidence type="ECO:0000256" key="5">
    <source>
        <dbReference type="RuleBase" id="RU003560"/>
    </source>
</evidence>
<dbReference type="PANTHER" id="PTHR43094">
    <property type="entry name" value="AMINOTRANSFERASE"/>
    <property type="match status" value="1"/>
</dbReference>
<dbReference type="Pfam" id="PF00202">
    <property type="entry name" value="Aminotran_3"/>
    <property type="match status" value="1"/>
</dbReference>
<dbReference type="STRING" id="1548547.BA177_15990"/>
<dbReference type="KEGG" id="woc:BA177_15990"/>
<dbReference type="GO" id="GO:0008483">
    <property type="term" value="F:transaminase activity"/>
    <property type="evidence" value="ECO:0007669"/>
    <property type="project" value="UniProtKB-KW"/>
</dbReference>
<proteinExistence type="inferred from homology"/>
<gene>
    <name evidence="6" type="ORF">BA177_15990</name>
</gene>
<keyword evidence="3 6" id="KW-0032">Aminotransferase</keyword>
<evidence type="ECO:0000313" key="7">
    <source>
        <dbReference type="Proteomes" id="UP000092695"/>
    </source>
</evidence>
<name>A0A193LJB1_9GAMM</name>
<dbReference type="InterPro" id="IPR049704">
    <property type="entry name" value="Aminotrans_3_PPA_site"/>
</dbReference>
<dbReference type="PIRSF" id="PIRSF000521">
    <property type="entry name" value="Transaminase_4ab_Lys_Orn"/>
    <property type="match status" value="1"/>
</dbReference>
<dbReference type="AlphaFoldDB" id="A0A193LJB1"/>
<dbReference type="InterPro" id="IPR015421">
    <property type="entry name" value="PyrdxlP-dep_Trfase_major"/>
</dbReference>
<keyword evidence="4 5" id="KW-0663">Pyridoxal phosphate</keyword>
<evidence type="ECO:0000256" key="3">
    <source>
        <dbReference type="ARBA" id="ARBA00022576"/>
    </source>
</evidence>
<dbReference type="Gene3D" id="3.90.1150.10">
    <property type="entry name" value="Aspartate Aminotransferase, domain 1"/>
    <property type="match status" value="1"/>
</dbReference>
<sequence>MQNNAQSHVFYQTRLHRPRLDRAEGVYLWDVNGKRYFDGCSGAMVSNVGHSNPRVLDAMRRQMEKSTFGYRLHFENDAAEELARRVAELAPAPLDRVFYVSGGSEAVESCIKMARQYAIARGEPERYQVISRYPSYHGSTLGALAITGYDTLTEPFAPMLRTMPKIPAPTCYLDRDNLSDAERGLRYANMLADKIEELGPSTVLAFVVEPIGGASTGALVAPDTYLPRIREICNHYGILLIADEVMTGAGRTGQFLGCDHWQVVPDIAALAKGFGAGYVPLGAMLTRADIVDAVLDHNAFQHGFTSAGNPLACATGLAVVKEIVEQDLIANTRTVGAALKSALAELMDEFPFVGDVRGKGLLLAMELVQDRESMEVLPPAMNAANRVVDIAYDRGLIVYARRTRGGNSGDHLMVCPPLITTLQQVDEIIEKLRDSLRQFSSEL</sequence>